<dbReference type="FunFam" id="1.10.510.10:FF:000146">
    <property type="entry name" value="LRR receptor-like serine/threonine-protein kinase IOS1"/>
    <property type="match status" value="1"/>
</dbReference>
<evidence type="ECO:0000256" key="17">
    <source>
        <dbReference type="ARBA" id="ARBA00048679"/>
    </source>
</evidence>
<dbReference type="PANTHER" id="PTHR45631:SF27">
    <property type="entry name" value="PROTEIN KINASE DOMAIN-CONTAINING PROTEIN"/>
    <property type="match status" value="1"/>
</dbReference>
<dbReference type="PROSITE" id="PS00108">
    <property type="entry name" value="PROTEIN_KINASE_ST"/>
    <property type="match status" value="1"/>
</dbReference>
<dbReference type="PROSITE" id="PS50011">
    <property type="entry name" value="PROTEIN_KINASE_DOM"/>
    <property type="match status" value="1"/>
</dbReference>
<evidence type="ECO:0000256" key="9">
    <source>
        <dbReference type="ARBA" id="ARBA00022737"/>
    </source>
</evidence>
<dbReference type="InterPro" id="IPR017441">
    <property type="entry name" value="Protein_kinase_ATP_BS"/>
</dbReference>
<dbReference type="Gene3D" id="3.30.200.20">
    <property type="entry name" value="Phosphorylase Kinase, domain 1"/>
    <property type="match status" value="1"/>
</dbReference>
<dbReference type="InterPro" id="IPR001611">
    <property type="entry name" value="Leu-rich_rpt"/>
</dbReference>
<dbReference type="PANTHER" id="PTHR45631">
    <property type="entry name" value="OS07G0107800 PROTEIN-RELATED"/>
    <property type="match status" value="1"/>
</dbReference>
<dbReference type="Gene3D" id="1.10.510.10">
    <property type="entry name" value="Transferase(Phosphotransferase) domain 1"/>
    <property type="match status" value="1"/>
</dbReference>
<evidence type="ECO:0000256" key="7">
    <source>
        <dbReference type="ARBA" id="ARBA00022692"/>
    </source>
</evidence>
<evidence type="ECO:0000256" key="3">
    <source>
        <dbReference type="ARBA" id="ARBA00022527"/>
    </source>
</evidence>
<evidence type="ECO:0000256" key="16">
    <source>
        <dbReference type="ARBA" id="ARBA00047899"/>
    </source>
</evidence>
<keyword evidence="4" id="KW-0597">Phosphoprotein</keyword>
<keyword evidence="24" id="KW-1185">Reference proteome</keyword>
<comment type="catalytic activity">
    <reaction evidence="16">
        <text>L-threonyl-[protein] + ATP = O-phospho-L-threonyl-[protein] + ADP + H(+)</text>
        <dbReference type="Rhea" id="RHEA:46608"/>
        <dbReference type="Rhea" id="RHEA-COMP:11060"/>
        <dbReference type="Rhea" id="RHEA-COMP:11605"/>
        <dbReference type="ChEBI" id="CHEBI:15378"/>
        <dbReference type="ChEBI" id="CHEBI:30013"/>
        <dbReference type="ChEBI" id="CHEBI:30616"/>
        <dbReference type="ChEBI" id="CHEBI:61977"/>
        <dbReference type="ChEBI" id="CHEBI:456216"/>
        <dbReference type="EC" id="2.7.11.1"/>
    </reaction>
</comment>
<sequence length="938" mass="104374">MMEGMNTRILRTGFDVILCLFILVQLTCAQPGFVSIASCAESSFKDNNGIKYTSDNGIFQTDSTKWQCHDAFRAALNDTTYGKVRVFYIHSEKICYKLPTTPDSDYLIRGTFLSSDSVRTSVSSFDVLIGVTPIDAVNSSKEVEVVEGIFRATEQNIDFCLAYDKGDPYISQLELRPLNNSKYFQGNATTVLHLIARIDVGNNGADIRYPVDEFDRIWTSPDPETLPPSASVLSTPLYIPDRPVPSQVLQTALYHPDRLEFQHNDLDTQEYNYVVFLYFYELNASVQKGQRVFDIYINNEIKLDRFDILANGSKYIEVPLNVAATGSLNLTLARLRNVSDFGPILNAYEILQVKTWVQGTNQRDVEVINNVADELLEHNKEIKMSKLWFGDPCLPTSWEGLTCNNINGSSVISKLDLSANNLVGAISASIPQLPYLNELNLSNNDLTSYIPSFPASSMLKIVDLRNNDLQGSLPDSLLQLPQLATLYYGCNLHLSSELPSSFNRSGVTTDSGACDDFQESQSSKHGIVIGTAASGSVLFTVAVGIVVVHIYRRRFRAKRNNNGKRFSTTNVVFSVTSKDDLVVKSITIQMFTLEYIESATQKYKILIGEGGFGSVYRGKLHDGQEVAVKVRSSTSTQGTREFENELNLLSAFRHENLVPLLGYCSENDQQILVYPFMSNGSLQDRLYGQAAKRKILDWPTRLSIALGAARGLAYLHTFAGRCVIHRDVKSSNILLDHSMNARVADFGFSKYAPQEGDSGASLEVRGTAGYMDPEYYSTQRLSAKSDVFSFGVVLLEIVSGREPLNVQRPRNEWSLVEWAKPFIRESRIDEIVDLNIKGGYHVEAMWRVVEVALACIEPFSAYRPCMADIVRELEDALIIENNASEYMKSIDSIGGYSLGGSNRFSIALDKKIPLSPPAPTPPEPSPINTQVLAPPEPR</sequence>
<keyword evidence="8 21" id="KW-0732">Signal</keyword>
<dbReference type="EMBL" id="JAIWQS010000003">
    <property type="protein sequence ID" value="KAJ8769391.1"/>
    <property type="molecule type" value="Genomic_DNA"/>
</dbReference>
<proteinExistence type="predicted"/>
<dbReference type="FunFam" id="3.80.10.10:FF:000129">
    <property type="entry name" value="Leucine-rich repeat receptor-like kinase"/>
    <property type="match status" value="1"/>
</dbReference>
<protein>
    <recommendedName>
        <fullName evidence="2">non-specific serine/threonine protein kinase</fullName>
        <ecNumber evidence="2">2.7.11.1</ecNumber>
    </recommendedName>
</protein>
<evidence type="ECO:0000313" key="23">
    <source>
        <dbReference type="EMBL" id="KAJ8769391.1"/>
    </source>
</evidence>
<dbReference type="Pfam" id="PF07714">
    <property type="entry name" value="PK_Tyr_Ser-Thr"/>
    <property type="match status" value="1"/>
</dbReference>
<feature type="binding site" evidence="18">
    <location>
        <position position="629"/>
    </location>
    <ligand>
        <name>ATP</name>
        <dbReference type="ChEBI" id="CHEBI:30616"/>
    </ligand>
</feature>
<evidence type="ECO:0000313" key="24">
    <source>
        <dbReference type="Proteomes" id="UP001159364"/>
    </source>
</evidence>
<evidence type="ECO:0000256" key="11">
    <source>
        <dbReference type="ARBA" id="ARBA00022777"/>
    </source>
</evidence>
<keyword evidence="11" id="KW-0418">Kinase</keyword>
<evidence type="ECO:0000256" key="8">
    <source>
        <dbReference type="ARBA" id="ARBA00022729"/>
    </source>
</evidence>
<keyword evidence="13 20" id="KW-1133">Transmembrane helix</keyword>
<evidence type="ECO:0000256" key="6">
    <source>
        <dbReference type="ARBA" id="ARBA00022679"/>
    </source>
</evidence>
<dbReference type="InterPro" id="IPR008271">
    <property type="entry name" value="Ser/Thr_kinase_AS"/>
</dbReference>
<dbReference type="Pfam" id="PF12819">
    <property type="entry name" value="Malectin_like"/>
    <property type="match status" value="1"/>
</dbReference>
<evidence type="ECO:0000256" key="2">
    <source>
        <dbReference type="ARBA" id="ARBA00012513"/>
    </source>
</evidence>
<dbReference type="FunFam" id="3.30.200.20:FF:000495">
    <property type="entry name" value="Nodulation receptor kinase"/>
    <property type="match status" value="1"/>
</dbReference>
<name>A0AAV8TR00_9ROSI</name>
<comment type="subcellular location">
    <subcellularLocation>
        <location evidence="1">Membrane</location>
        <topology evidence="1">Single-pass membrane protein</topology>
    </subcellularLocation>
</comment>
<dbReference type="InterPro" id="IPR032675">
    <property type="entry name" value="LRR_dom_sf"/>
</dbReference>
<keyword evidence="7 20" id="KW-0812">Transmembrane</keyword>
<keyword evidence="9" id="KW-0677">Repeat</keyword>
<keyword evidence="10 18" id="KW-0547">Nucleotide-binding</keyword>
<evidence type="ECO:0000256" key="10">
    <source>
        <dbReference type="ARBA" id="ARBA00022741"/>
    </source>
</evidence>
<feature type="compositionally biased region" description="Pro residues" evidence="19">
    <location>
        <begin position="914"/>
        <end position="925"/>
    </location>
</feature>
<evidence type="ECO:0000256" key="12">
    <source>
        <dbReference type="ARBA" id="ARBA00022840"/>
    </source>
</evidence>
<comment type="caution">
    <text evidence="23">The sequence shown here is derived from an EMBL/GenBank/DDBJ whole genome shotgun (WGS) entry which is preliminary data.</text>
</comment>
<accession>A0AAV8TR00</accession>
<dbReference type="Pfam" id="PF00560">
    <property type="entry name" value="LRR_1"/>
    <property type="match status" value="2"/>
</dbReference>
<keyword evidence="15" id="KW-0675">Receptor</keyword>
<keyword evidence="6" id="KW-0808">Transferase</keyword>
<dbReference type="AlphaFoldDB" id="A0AAV8TR00"/>
<keyword evidence="3" id="KW-0723">Serine/threonine-protein kinase</keyword>
<dbReference type="SUPFAM" id="SSF52058">
    <property type="entry name" value="L domain-like"/>
    <property type="match status" value="1"/>
</dbReference>
<feature type="signal peptide" evidence="21">
    <location>
        <begin position="1"/>
        <end position="29"/>
    </location>
</feature>
<keyword evidence="12 18" id="KW-0067">ATP-binding</keyword>
<dbReference type="CDD" id="cd14066">
    <property type="entry name" value="STKc_IRAK"/>
    <property type="match status" value="1"/>
</dbReference>
<feature type="chain" id="PRO_5043933720" description="non-specific serine/threonine protein kinase" evidence="21">
    <location>
        <begin position="30"/>
        <end position="938"/>
    </location>
</feature>
<dbReference type="Gene3D" id="3.80.10.10">
    <property type="entry name" value="Ribonuclease Inhibitor"/>
    <property type="match status" value="1"/>
</dbReference>
<dbReference type="GO" id="GO:0004674">
    <property type="term" value="F:protein serine/threonine kinase activity"/>
    <property type="evidence" value="ECO:0007669"/>
    <property type="project" value="UniProtKB-KW"/>
</dbReference>
<evidence type="ECO:0000256" key="15">
    <source>
        <dbReference type="ARBA" id="ARBA00023170"/>
    </source>
</evidence>
<keyword evidence="14 20" id="KW-0472">Membrane</keyword>
<evidence type="ECO:0000256" key="14">
    <source>
        <dbReference type="ARBA" id="ARBA00023136"/>
    </source>
</evidence>
<dbReference type="Gene3D" id="2.60.120.430">
    <property type="entry name" value="Galactose-binding lectin"/>
    <property type="match status" value="1"/>
</dbReference>
<feature type="transmembrane region" description="Helical" evidence="20">
    <location>
        <begin position="527"/>
        <end position="551"/>
    </location>
</feature>
<evidence type="ECO:0000256" key="18">
    <source>
        <dbReference type="PROSITE-ProRule" id="PRU10141"/>
    </source>
</evidence>
<keyword evidence="5" id="KW-0433">Leucine-rich repeat</keyword>
<dbReference type="EC" id="2.7.11.1" evidence="2"/>
<evidence type="ECO:0000256" key="13">
    <source>
        <dbReference type="ARBA" id="ARBA00022989"/>
    </source>
</evidence>
<evidence type="ECO:0000256" key="1">
    <source>
        <dbReference type="ARBA" id="ARBA00004167"/>
    </source>
</evidence>
<dbReference type="InterPro" id="IPR024788">
    <property type="entry name" value="Malectin-like_Carb-bd_dom"/>
</dbReference>
<evidence type="ECO:0000256" key="21">
    <source>
        <dbReference type="SAM" id="SignalP"/>
    </source>
</evidence>
<evidence type="ECO:0000259" key="22">
    <source>
        <dbReference type="PROSITE" id="PS50011"/>
    </source>
</evidence>
<dbReference type="GO" id="GO:0016020">
    <property type="term" value="C:membrane"/>
    <property type="evidence" value="ECO:0007669"/>
    <property type="project" value="UniProtKB-SubCell"/>
</dbReference>
<dbReference type="GO" id="GO:0005524">
    <property type="term" value="F:ATP binding"/>
    <property type="evidence" value="ECO:0007669"/>
    <property type="project" value="UniProtKB-UniRule"/>
</dbReference>
<evidence type="ECO:0000256" key="19">
    <source>
        <dbReference type="SAM" id="MobiDB-lite"/>
    </source>
</evidence>
<dbReference type="SUPFAM" id="SSF56112">
    <property type="entry name" value="Protein kinase-like (PK-like)"/>
    <property type="match status" value="1"/>
</dbReference>
<gene>
    <name evidence="23" type="ORF">K2173_002595</name>
</gene>
<evidence type="ECO:0000256" key="20">
    <source>
        <dbReference type="SAM" id="Phobius"/>
    </source>
</evidence>
<dbReference type="Proteomes" id="UP001159364">
    <property type="component" value="Linkage Group LG03"/>
</dbReference>
<dbReference type="PROSITE" id="PS00107">
    <property type="entry name" value="PROTEIN_KINASE_ATP"/>
    <property type="match status" value="1"/>
</dbReference>
<organism evidence="23 24">
    <name type="scientific">Erythroxylum novogranatense</name>
    <dbReference type="NCBI Taxonomy" id="1862640"/>
    <lineage>
        <taxon>Eukaryota</taxon>
        <taxon>Viridiplantae</taxon>
        <taxon>Streptophyta</taxon>
        <taxon>Embryophyta</taxon>
        <taxon>Tracheophyta</taxon>
        <taxon>Spermatophyta</taxon>
        <taxon>Magnoliopsida</taxon>
        <taxon>eudicotyledons</taxon>
        <taxon>Gunneridae</taxon>
        <taxon>Pentapetalae</taxon>
        <taxon>rosids</taxon>
        <taxon>fabids</taxon>
        <taxon>Malpighiales</taxon>
        <taxon>Erythroxylaceae</taxon>
        <taxon>Erythroxylum</taxon>
    </lineage>
</organism>
<dbReference type="SMART" id="SM00220">
    <property type="entry name" value="S_TKc"/>
    <property type="match status" value="1"/>
</dbReference>
<dbReference type="InterPro" id="IPR001245">
    <property type="entry name" value="Ser-Thr/Tyr_kinase_cat_dom"/>
</dbReference>
<dbReference type="InterPro" id="IPR011009">
    <property type="entry name" value="Kinase-like_dom_sf"/>
</dbReference>
<reference evidence="23 24" key="1">
    <citation type="submission" date="2021-09" db="EMBL/GenBank/DDBJ databases">
        <title>Genomic insights and catalytic innovation underlie evolution of tropane alkaloids biosynthesis.</title>
        <authorList>
            <person name="Wang Y.-J."/>
            <person name="Tian T."/>
            <person name="Huang J.-P."/>
            <person name="Huang S.-X."/>
        </authorList>
    </citation>
    <scope>NUCLEOTIDE SEQUENCE [LARGE SCALE GENOMIC DNA]</scope>
    <source>
        <strain evidence="23">KIB-2018</strain>
        <tissue evidence="23">Leaf</tissue>
    </source>
</reference>
<evidence type="ECO:0000256" key="4">
    <source>
        <dbReference type="ARBA" id="ARBA00022553"/>
    </source>
</evidence>
<feature type="region of interest" description="Disordered" evidence="19">
    <location>
        <begin position="912"/>
        <end position="938"/>
    </location>
</feature>
<comment type="catalytic activity">
    <reaction evidence="17">
        <text>L-seryl-[protein] + ATP = O-phospho-L-seryl-[protein] + ADP + H(+)</text>
        <dbReference type="Rhea" id="RHEA:17989"/>
        <dbReference type="Rhea" id="RHEA-COMP:9863"/>
        <dbReference type="Rhea" id="RHEA-COMP:11604"/>
        <dbReference type="ChEBI" id="CHEBI:15378"/>
        <dbReference type="ChEBI" id="CHEBI:29999"/>
        <dbReference type="ChEBI" id="CHEBI:30616"/>
        <dbReference type="ChEBI" id="CHEBI:83421"/>
        <dbReference type="ChEBI" id="CHEBI:456216"/>
        <dbReference type="EC" id="2.7.11.1"/>
    </reaction>
</comment>
<dbReference type="InterPro" id="IPR000719">
    <property type="entry name" value="Prot_kinase_dom"/>
</dbReference>
<evidence type="ECO:0000256" key="5">
    <source>
        <dbReference type="ARBA" id="ARBA00022614"/>
    </source>
</evidence>
<feature type="domain" description="Protein kinase" evidence="22">
    <location>
        <begin position="601"/>
        <end position="878"/>
    </location>
</feature>